<name>A0A1J1IZ18_9DIPT</name>
<dbReference type="EMBL" id="CVRI01000059">
    <property type="protein sequence ID" value="CRL03833.1"/>
    <property type="molecule type" value="Genomic_DNA"/>
</dbReference>
<keyword evidence="2" id="KW-1185">Reference proteome</keyword>
<dbReference type="AlphaFoldDB" id="A0A1J1IZ18"/>
<reference evidence="1 2" key="1">
    <citation type="submission" date="2015-04" db="EMBL/GenBank/DDBJ databases">
        <authorList>
            <person name="Syromyatnikov M.Y."/>
            <person name="Popov V.N."/>
        </authorList>
    </citation>
    <scope>NUCLEOTIDE SEQUENCE [LARGE SCALE GENOMIC DNA]</scope>
</reference>
<dbReference type="Proteomes" id="UP000183832">
    <property type="component" value="Unassembled WGS sequence"/>
</dbReference>
<gene>
    <name evidence="1" type="ORF">CLUMA_CG016871</name>
</gene>
<evidence type="ECO:0000313" key="2">
    <source>
        <dbReference type="Proteomes" id="UP000183832"/>
    </source>
</evidence>
<sequence>MEKVQPQCYRLSEIKVEKLLVKKIRKLDNTLDVIYKNVFCALKFSNKAEKEATIFPETWQSPQGRIIVSLEIVRKSSYHKFLVVNDQRS</sequence>
<protein>
    <submittedName>
        <fullName evidence="1">CLUMA_CG016871, isoform A</fullName>
    </submittedName>
</protein>
<proteinExistence type="predicted"/>
<accession>A0A1J1IZ18</accession>
<evidence type="ECO:0000313" key="1">
    <source>
        <dbReference type="EMBL" id="CRL03833.1"/>
    </source>
</evidence>
<organism evidence="1 2">
    <name type="scientific">Clunio marinus</name>
    <dbReference type="NCBI Taxonomy" id="568069"/>
    <lineage>
        <taxon>Eukaryota</taxon>
        <taxon>Metazoa</taxon>
        <taxon>Ecdysozoa</taxon>
        <taxon>Arthropoda</taxon>
        <taxon>Hexapoda</taxon>
        <taxon>Insecta</taxon>
        <taxon>Pterygota</taxon>
        <taxon>Neoptera</taxon>
        <taxon>Endopterygota</taxon>
        <taxon>Diptera</taxon>
        <taxon>Nematocera</taxon>
        <taxon>Chironomoidea</taxon>
        <taxon>Chironomidae</taxon>
        <taxon>Clunio</taxon>
    </lineage>
</organism>